<protein>
    <submittedName>
        <fullName evidence="1">Uncharacterized protein</fullName>
    </submittedName>
</protein>
<keyword evidence="2" id="KW-1185">Reference proteome</keyword>
<dbReference type="EMBL" id="BMGT01000003">
    <property type="protein sequence ID" value="GGG85478.1"/>
    <property type="molecule type" value="Genomic_DNA"/>
</dbReference>
<dbReference type="Proteomes" id="UP000647241">
    <property type="component" value="Unassembled WGS sequence"/>
</dbReference>
<proteinExistence type="predicted"/>
<sequence>MISIPAETPEDMRTGAFDVCVAATVTCGAWAVFPMEMLSDVSSVMPLPDGMAVIGGASSVNGKSLGSIDRVWRACVVVEARASEAAAA</sequence>
<accession>A0A917MAK7</accession>
<name>A0A917MAK7_9BACT</name>
<dbReference type="AlphaFoldDB" id="A0A917MAK7"/>
<comment type="caution">
    <text evidence="1">The sequence shown here is derived from an EMBL/GenBank/DDBJ whole genome shotgun (WGS) entry which is preliminary data.</text>
</comment>
<reference evidence="1" key="1">
    <citation type="journal article" date="2014" name="Int. J. Syst. Evol. Microbiol.">
        <title>Complete genome sequence of Corynebacterium casei LMG S-19264T (=DSM 44701T), isolated from a smear-ripened cheese.</title>
        <authorList>
            <consortium name="US DOE Joint Genome Institute (JGI-PGF)"/>
            <person name="Walter F."/>
            <person name="Albersmeier A."/>
            <person name="Kalinowski J."/>
            <person name="Ruckert C."/>
        </authorList>
    </citation>
    <scope>NUCLEOTIDE SEQUENCE</scope>
    <source>
        <strain evidence="1">CGMCC 1.12997</strain>
    </source>
</reference>
<gene>
    <name evidence="1" type="ORF">GCM10011585_31740</name>
</gene>
<reference evidence="1" key="2">
    <citation type="submission" date="2020-09" db="EMBL/GenBank/DDBJ databases">
        <authorList>
            <person name="Sun Q."/>
            <person name="Zhou Y."/>
        </authorList>
    </citation>
    <scope>NUCLEOTIDE SEQUENCE</scope>
    <source>
        <strain evidence="1">CGMCC 1.12997</strain>
    </source>
</reference>
<organism evidence="1 2">
    <name type="scientific">Edaphobacter dinghuensis</name>
    <dbReference type="NCBI Taxonomy" id="1560005"/>
    <lineage>
        <taxon>Bacteria</taxon>
        <taxon>Pseudomonadati</taxon>
        <taxon>Acidobacteriota</taxon>
        <taxon>Terriglobia</taxon>
        <taxon>Terriglobales</taxon>
        <taxon>Acidobacteriaceae</taxon>
        <taxon>Edaphobacter</taxon>
    </lineage>
</organism>
<evidence type="ECO:0000313" key="1">
    <source>
        <dbReference type="EMBL" id="GGG85478.1"/>
    </source>
</evidence>
<evidence type="ECO:0000313" key="2">
    <source>
        <dbReference type="Proteomes" id="UP000647241"/>
    </source>
</evidence>